<dbReference type="InterPro" id="IPR001736">
    <property type="entry name" value="PLipase_D/transphosphatidylase"/>
</dbReference>
<dbReference type="EC" id="3.1.4.4" evidence="3"/>
<gene>
    <name evidence="8" type="ORF">SAMN04488588_2085</name>
</gene>
<evidence type="ECO:0000256" key="6">
    <source>
        <dbReference type="ARBA" id="ARBA00023098"/>
    </source>
</evidence>
<protein>
    <recommendedName>
        <fullName evidence="3">phospholipase D</fullName>
        <ecNumber evidence="3">3.1.4.4</ecNumber>
    </recommendedName>
</protein>
<organism evidence="8 9">
    <name type="scientific">Geotoga petraea</name>
    <dbReference type="NCBI Taxonomy" id="28234"/>
    <lineage>
        <taxon>Bacteria</taxon>
        <taxon>Thermotogati</taxon>
        <taxon>Thermotogota</taxon>
        <taxon>Thermotogae</taxon>
        <taxon>Petrotogales</taxon>
        <taxon>Petrotogaceae</taxon>
        <taxon>Geotoga</taxon>
    </lineage>
</organism>
<keyword evidence="9" id="KW-1185">Reference proteome</keyword>
<dbReference type="Pfam" id="PF13091">
    <property type="entry name" value="PLDc_2"/>
    <property type="match status" value="2"/>
</dbReference>
<proteinExistence type="inferred from homology"/>
<dbReference type="GO" id="GO:0016891">
    <property type="term" value="F:RNA endonuclease activity producing 5'-phosphomonoesters, hydrolytic mechanism"/>
    <property type="evidence" value="ECO:0007669"/>
    <property type="project" value="TreeGrafter"/>
</dbReference>
<dbReference type="PANTHER" id="PTHR43856:SF1">
    <property type="entry name" value="MITOCHONDRIAL CARDIOLIPIN HYDROLASE"/>
    <property type="match status" value="1"/>
</dbReference>
<evidence type="ECO:0000256" key="1">
    <source>
        <dbReference type="ARBA" id="ARBA00000798"/>
    </source>
</evidence>
<evidence type="ECO:0000256" key="3">
    <source>
        <dbReference type="ARBA" id="ARBA00012027"/>
    </source>
</evidence>
<dbReference type="AlphaFoldDB" id="A0A1G6QK02"/>
<comment type="catalytic activity">
    <reaction evidence="1">
        <text>a 1,2-diacyl-sn-glycero-3-phosphocholine + H2O = a 1,2-diacyl-sn-glycero-3-phosphate + choline + H(+)</text>
        <dbReference type="Rhea" id="RHEA:14445"/>
        <dbReference type="ChEBI" id="CHEBI:15354"/>
        <dbReference type="ChEBI" id="CHEBI:15377"/>
        <dbReference type="ChEBI" id="CHEBI:15378"/>
        <dbReference type="ChEBI" id="CHEBI:57643"/>
        <dbReference type="ChEBI" id="CHEBI:58608"/>
        <dbReference type="EC" id="3.1.4.4"/>
    </reaction>
</comment>
<feature type="domain" description="PLD phosphodiesterase" evidence="7">
    <location>
        <begin position="171"/>
        <end position="198"/>
    </location>
</feature>
<dbReference type="InterPro" id="IPR025202">
    <property type="entry name" value="PLD-like_dom"/>
</dbReference>
<name>A0A1G6QK02_9BACT</name>
<dbReference type="PANTHER" id="PTHR43856">
    <property type="entry name" value="CARDIOLIPIN HYDROLASE"/>
    <property type="match status" value="1"/>
</dbReference>
<dbReference type="SMART" id="SM00155">
    <property type="entry name" value="PLDc"/>
    <property type="match status" value="2"/>
</dbReference>
<keyword evidence="5" id="KW-0442">Lipid degradation</keyword>
<dbReference type="Proteomes" id="UP000199322">
    <property type="component" value="Unassembled WGS sequence"/>
</dbReference>
<keyword evidence="6" id="KW-0443">Lipid metabolism</keyword>
<dbReference type="SUPFAM" id="SSF56024">
    <property type="entry name" value="Phospholipase D/nuclease"/>
    <property type="match status" value="2"/>
</dbReference>
<evidence type="ECO:0000256" key="5">
    <source>
        <dbReference type="ARBA" id="ARBA00022963"/>
    </source>
</evidence>
<accession>A0A1G6QK02</accession>
<sequence>MKKKLLIILLMIVLTVVLSVNFNLNMDLGDSINIADVESFEGELPGSYMNDDEIYFRADGSKSVYSFKINDMDFEINIRNATEDATVFFINEFKKERNEKAFNYLLNEIEKAEKYIYMSLYDIDNEYFYNQILKKADEGVDIKIVTEEDNKNNYSEKLVKNEKIELIYDGNYRLMHNKFIIIDGYLLITGSTNMSDNGLNYNNNNLVFIYNNEITENYMLEFREQFYDKEFGKKGESEKVYKKIKLKNSEISTFFTPDEDYQKVILDYINNAEKEVKVMIFTFTDSNIAQALADAYNRGVDVKVITETFQSGSRWSVYGDFQNKFPFILDKNNKTFHHKLLLIDDKHILTGSYNFTKSALENNDENAVIISNNEEFYKAYENEFDFLWEKYSK</sequence>
<feature type="domain" description="PLD phosphodiesterase" evidence="7">
    <location>
        <begin position="332"/>
        <end position="359"/>
    </location>
</feature>
<evidence type="ECO:0000256" key="2">
    <source>
        <dbReference type="ARBA" id="ARBA00008664"/>
    </source>
</evidence>
<keyword evidence="4" id="KW-0378">Hydrolase</keyword>
<dbReference type="GO" id="GO:0016042">
    <property type="term" value="P:lipid catabolic process"/>
    <property type="evidence" value="ECO:0007669"/>
    <property type="project" value="UniProtKB-KW"/>
</dbReference>
<dbReference type="GO" id="GO:0004630">
    <property type="term" value="F:phospholipase D activity"/>
    <property type="evidence" value="ECO:0007669"/>
    <property type="project" value="UniProtKB-EC"/>
</dbReference>
<dbReference type="PROSITE" id="PS50035">
    <property type="entry name" value="PLD"/>
    <property type="match status" value="2"/>
</dbReference>
<dbReference type="EMBL" id="FMYV01000013">
    <property type="protein sequence ID" value="SDC92056.1"/>
    <property type="molecule type" value="Genomic_DNA"/>
</dbReference>
<evidence type="ECO:0000313" key="9">
    <source>
        <dbReference type="Proteomes" id="UP000199322"/>
    </source>
</evidence>
<evidence type="ECO:0000256" key="4">
    <source>
        <dbReference type="ARBA" id="ARBA00022801"/>
    </source>
</evidence>
<dbReference type="STRING" id="28234.SAMN04488588_2085"/>
<dbReference type="Gene3D" id="3.30.870.10">
    <property type="entry name" value="Endonuclease Chain A"/>
    <property type="match status" value="2"/>
</dbReference>
<reference evidence="8 9" key="1">
    <citation type="submission" date="2016-10" db="EMBL/GenBank/DDBJ databases">
        <authorList>
            <person name="de Groot N.N."/>
        </authorList>
    </citation>
    <scope>NUCLEOTIDE SEQUENCE [LARGE SCALE GENOMIC DNA]</scope>
    <source>
        <strain evidence="8 9">WG14</strain>
    </source>
</reference>
<dbReference type="InterPro" id="IPR051406">
    <property type="entry name" value="PLD_domain"/>
</dbReference>
<dbReference type="GO" id="GO:0006793">
    <property type="term" value="P:phosphorus metabolic process"/>
    <property type="evidence" value="ECO:0007669"/>
    <property type="project" value="UniProtKB-ARBA"/>
</dbReference>
<dbReference type="RefSeq" id="WP_176759910.1">
    <property type="nucleotide sequence ID" value="NZ_FMYV01000013.1"/>
</dbReference>
<evidence type="ECO:0000259" key="7">
    <source>
        <dbReference type="PROSITE" id="PS50035"/>
    </source>
</evidence>
<comment type="similarity">
    <text evidence="2">Belongs to the phospholipase D family.</text>
</comment>
<evidence type="ECO:0000313" key="8">
    <source>
        <dbReference type="EMBL" id="SDC92056.1"/>
    </source>
</evidence>